<dbReference type="SUPFAM" id="SSF55920">
    <property type="entry name" value="Creatinase/aminopeptidase"/>
    <property type="match status" value="1"/>
</dbReference>
<protein>
    <submittedName>
        <fullName evidence="3">Xaa-Pro aminopeptidase</fullName>
    </submittedName>
</protein>
<name>A0A840SF08_9SPIR</name>
<keyword evidence="3" id="KW-0031">Aminopeptidase</keyword>
<dbReference type="InterPro" id="IPR000994">
    <property type="entry name" value="Pept_M24"/>
</dbReference>
<dbReference type="InterPro" id="IPR050659">
    <property type="entry name" value="Peptidase_M24B"/>
</dbReference>
<accession>A0A840SF08</accession>
<sequence length="381" mass="42453">MKELDSIFRARREKVCAYMKEHDIQAAIFHDSEDGRDVSVRYLTGHPNDAVLVLHSSGHSVLVPWDVNLASQKAHADRVLPYTDYNRDYLTTVKAVLALFDGEFKNDAGEKKAALPDATTHVEFLKFKNEVKGWDIFCTENSVHDFVEECRAVKDEYEIQCTKNACAITDEMTDEIERMVKSNPSLTETDIALFAERYLRSKGAERTSFDTLAAGPQRSFAIHAFPGYTGGPWGCQGLSILDYGVCYEGYASDCTITVAKGPLNKEQEKLLDLVQTAAEECRKLYMPGKKIIDAARKADEIFAAAGKKMPHGLGHGTGLEIHESPFISMRAAEDQVFVPGNIITLEPGLYDPELGGTRLENDVLITPDSNEILTRSRIMYL</sequence>
<evidence type="ECO:0000313" key="4">
    <source>
        <dbReference type="Proteomes" id="UP000578697"/>
    </source>
</evidence>
<dbReference type="InterPro" id="IPR036005">
    <property type="entry name" value="Creatinase/aminopeptidase-like"/>
</dbReference>
<dbReference type="EMBL" id="JACHFR010000003">
    <property type="protein sequence ID" value="MBB5219474.1"/>
    <property type="molecule type" value="Genomic_DNA"/>
</dbReference>
<evidence type="ECO:0000259" key="1">
    <source>
        <dbReference type="Pfam" id="PF00557"/>
    </source>
</evidence>
<dbReference type="PANTHER" id="PTHR46112">
    <property type="entry name" value="AMINOPEPTIDASE"/>
    <property type="match status" value="1"/>
</dbReference>
<dbReference type="InterPro" id="IPR029149">
    <property type="entry name" value="Creatin/AminoP/Spt16_N"/>
</dbReference>
<dbReference type="AlphaFoldDB" id="A0A840SF08"/>
<evidence type="ECO:0000259" key="2">
    <source>
        <dbReference type="Pfam" id="PF01321"/>
    </source>
</evidence>
<dbReference type="Gene3D" id="3.40.350.10">
    <property type="entry name" value="Creatinase/prolidase N-terminal domain"/>
    <property type="match status" value="1"/>
</dbReference>
<gene>
    <name evidence="3" type="ORF">HNP77_001856</name>
</gene>
<comment type="caution">
    <text evidence="3">The sequence shown here is derived from an EMBL/GenBank/DDBJ whole genome shotgun (WGS) entry which is preliminary data.</text>
</comment>
<feature type="domain" description="Creatinase N-terminal" evidence="2">
    <location>
        <begin position="11"/>
        <end position="132"/>
    </location>
</feature>
<feature type="domain" description="Peptidase M24" evidence="1">
    <location>
        <begin position="161"/>
        <end position="366"/>
    </location>
</feature>
<dbReference type="InterPro" id="IPR000587">
    <property type="entry name" value="Creatinase_N"/>
</dbReference>
<keyword evidence="3" id="KW-0645">Protease</keyword>
<proteinExistence type="predicted"/>
<keyword evidence="4" id="KW-1185">Reference proteome</keyword>
<reference evidence="3 4" key="1">
    <citation type="submission" date="2020-08" db="EMBL/GenBank/DDBJ databases">
        <title>Genomic Encyclopedia of Type Strains, Phase IV (KMG-IV): sequencing the most valuable type-strain genomes for metagenomic binning, comparative biology and taxonomic classification.</title>
        <authorList>
            <person name="Goeker M."/>
        </authorList>
    </citation>
    <scope>NUCLEOTIDE SEQUENCE [LARGE SCALE GENOMIC DNA]</scope>
    <source>
        <strain evidence="3 4">DSM 103679</strain>
    </source>
</reference>
<dbReference type="PANTHER" id="PTHR46112:SF2">
    <property type="entry name" value="XAA-PRO AMINOPEPTIDASE P-RELATED"/>
    <property type="match status" value="1"/>
</dbReference>
<dbReference type="Pfam" id="PF01321">
    <property type="entry name" value="Creatinase_N"/>
    <property type="match status" value="1"/>
</dbReference>
<keyword evidence="3" id="KW-0378">Hydrolase</keyword>
<dbReference type="GO" id="GO:0004177">
    <property type="term" value="F:aminopeptidase activity"/>
    <property type="evidence" value="ECO:0007669"/>
    <property type="project" value="UniProtKB-KW"/>
</dbReference>
<dbReference type="SUPFAM" id="SSF53092">
    <property type="entry name" value="Creatinase/prolidase N-terminal domain"/>
    <property type="match status" value="1"/>
</dbReference>
<dbReference type="Proteomes" id="UP000578697">
    <property type="component" value="Unassembled WGS sequence"/>
</dbReference>
<organism evidence="3 4">
    <name type="scientific">Treponema rectale</name>
    <dbReference type="NCBI Taxonomy" id="744512"/>
    <lineage>
        <taxon>Bacteria</taxon>
        <taxon>Pseudomonadati</taxon>
        <taxon>Spirochaetota</taxon>
        <taxon>Spirochaetia</taxon>
        <taxon>Spirochaetales</taxon>
        <taxon>Treponemataceae</taxon>
        <taxon>Treponema</taxon>
    </lineage>
</organism>
<evidence type="ECO:0000313" key="3">
    <source>
        <dbReference type="EMBL" id="MBB5219474.1"/>
    </source>
</evidence>
<dbReference type="Pfam" id="PF00557">
    <property type="entry name" value="Peptidase_M24"/>
    <property type="match status" value="1"/>
</dbReference>
<dbReference type="RefSeq" id="WP_184652904.1">
    <property type="nucleotide sequence ID" value="NZ_JACHFR010000003.1"/>
</dbReference>
<dbReference type="Gene3D" id="3.90.230.10">
    <property type="entry name" value="Creatinase/methionine aminopeptidase superfamily"/>
    <property type="match status" value="1"/>
</dbReference>